<gene>
    <name evidence="1" type="ORF">Afe05nite_85940</name>
</gene>
<dbReference type="EMBL" id="BOMM01000099">
    <property type="protein sequence ID" value="GIE16754.1"/>
    <property type="molecule type" value="Genomic_DNA"/>
</dbReference>
<keyword evidence="2" id="KW-1185">Reference proteome</keyword>
<evidence type="ECO:0000313" key="1">
    <source>
        <dbReference type="EMBL" id="GIE16754.1"/>
    </source>
</evidence>
<organism evidence="1 2">
    <name type="scientific">Paractinoplanes ferrugineus</name>
    <dbReference type="NCBI Taxonomy" id="113564"/>
    <lineage>
        <taxon>Bacteria</taxon>
        <taxon>Bacillati</taxon>
        <taxon>Actinomycetota</taxon>
        <taxon>Actinomycetes</taxon>
        <taxon>Micromonosporales</taxon>
        <taxon>Micromonosporaceae</taxon>
        <taxon>Paractinoplanes</taxon>
    </lineage>
</organism>
<dbReference type="AlphaFoldDB" id="A0A919JB03"/>
<evidence type="ECO:0000313" key="2">
    <source>
        <dbReference type="Proteomes" id="UP000598174"/>
    </source>
</evidence>
<comment type="caution">
    <text evidence="1">The sequence shown here is derived from an EMBL/GenBank/DDBJ whole genome shotgun (WGS) entry which is preliminary data.</text>
</comment>
<dbReference type="Proteomes" id="UP000598174">
    <property type="component" value="Unassembled WGS sequence"/>
</dbReference>
<protein>
    <submittedName>
        <fullName evidence="1">Uncharacterized protein</fullName>
    </submittedName>
</protein>
<name>A0A919JB03_9ACTN</name>
<sequence>MTAVTETRVWTLAIPAPAKMLSANAKPHHRVAGVTRKAWREAAFTYAQQAKLPTGLERVRIDVALHHTVNRDRDDANWHPYVLKPIVDGLGPQKISRQRNDKVRVDVGYGLIPDDTPAHLDGPFPSLGEKVSRTEYPLGLAVVTVTDLSGEPTGGFQVERRVMSAATAWTFRCPARHQVVVTVRSADDPGAYRELFASEHAGCEVAA</sequence>
<reference evidence="1" key="1">
    <citation type="submission" date="2021-01" db="EMBL/GenBank/DDBJ databases">
        <title>Whole genome shotgun sequence of Actinoplanes ferrugineus NBRC 15555.</title>
        <authorList>
            <person name="Komaki H."/>
            <person name="Tamura T."/>
        </authorList>
    </citation>
    <scope>NUCLEOTIDE SEQUENCE</scope>
    <source>
        <strain evidence="1">NBRC 15555</strain>
    </source>
</reference>
<proteinExistence type="predicted"/>
<accession>A0A919JB03</accession>